<accession>A0A0F9FZ71</accession>
<feature type="non-terminal residue" evidence="1">
    <location>
        <position position="1"/>
    </location>
</feature>
<dbReference type="EMBL" id="LAZR01019661">
    <property type="protein sequence ID" value="KKL91714.1"/>
    <property type="molecule type" value="Genomic_DNA"/>
</dbReference>
<dbReference type="AlphaFoldDB" id="A0A0F9FZ71"/>
<comment type="caution">
    <text evidence="1">The sequence shown here is derived from an EMBL/GenBank/DDBJ whole genome shotgun (WGS) entry which is preliminary data.</text>
</comment>
<proteinExistence type="predicted"/>
<gene>
    <name evidence="1" type="ORF">LCGC14_1891910</name>
</gene>
<protein>
    <submittedName>
        <fullName evidence="1">Uncharacterized protein</fullName>
    </submittedName>
</protein>
<evidence type="ECO:0000313" key="1">
    <source>
        <dbReference type="EMBL" id="KKL91714.1"/>
    </source>
</evidence>
<reference evidence="1" key="1">
    <citation type="journal article" date="2015" name="Nature">
        <title>Complex archaea that bridge the gap between prokaryotes and eukaryotes.</title>
        <authorList>
            <person name="Spang A."/>
            <person name="Saw J.H."/>
            <person name="Jorgensen S.L."/>
            <person name="Zaremba-Niedzwiedzka K."/>
            <person name="Martijn J."/>
            <person name="Lind A.E."/>
            <person name="van Eijk R."/>
            <person name="Schleper C."/>
            <person name="Guy L."/>
            <person name="Ettema T.J."/>
        </authorList>
    </citation>
    <scope>NUCLEOTIDE SEQUENCE</scope>
</reference>
<name>A0A0F9FZ71_9ZZZZ</name>
<organism evidence="1">
    <name type="scientific">marine sediment metagenome</name>
    <dbReference type="NCBI Taxonomy" id="412755"/>
    <lineage>
        <taxon>unclassified sequences</taxon>
        <taxon>metagenomes</taxon>
        <taxon>ecological metagenomes</taxon>
    </lineage>
</organism>
<sequence>TIAEQEFEIKLPQKTQYVIVQDKNEDTKAKIRIQATRTRY</sequence>